<evidence type="ECO:0008006" key="3">
    <source>
        <dbReference type="Google" id="ProtNLM"/>
    </source>
</evidence>
<reference evidence="1" key="1">
    <citation type="submission" date="2020-12" db="EMBL/GenBank/DDBJ databases">
        <title>M. sibirica DSM 26468T genome.</title>
        <authorList>
            <person name="Thieme N."/>
            <person name="Rettenmaier R."/>
            <person name="Zverlov V."/>
            <person name="Liebl W."/>
        </authorList>
    </citation>
    <scope>NUCLEOTIDE SEQUENCE</scope>
    <source>
        <strain evidence="1">DSM 26468</strain>
    </source>
</reference>
<name>A0A8J7H0B3_9FIRM</name>
<dbReference type="Proteomes" id="UP000623269">
    <property type="component" value="Unassembled WGS sequence"/>
</dbReference>
<dbReference type="InterPro" id="IPR011042">
    <property type="entry name" value="6-blade_b-propeller_TolB-like"/>
</dbReference>
<evidence type="ECO:0000313" key="1">
    <source>
        <dbReference type="EMBL" id="MBH1939437.1"/>
    </source>
</evidence>
<dbReference type="PANTHER" id="PTHR33546:SF1">
    <property type="entry name" value="LARGE, MULTIFUNCTIONAL SECRETED PROTEIN"/>
    <property type="match status" value="1"/>
</dbReference>
<keyword evidence="2" id="KW-1185">Reference proteome</keyword>
<dbReference type="PANTHER" id="PTHR33546">
    <property type="entry name" value="LARGE, MULTIFUNCTIONAL SECRETED PROTEIN-RELATED"/>
    <property type="match status" value="1"/>
</dbReference>
<dbReference type="EMBL" id="JAEAGR010000001">
    <property type="protein sequence ID" value="MBH1939437.1"/>
    <property type="molecule type" value="Genomic_DNA"/>
</dbReference>
<dbReference type="Gene3D" id="2.120.10.30">
    <property type="entry name" value="TolB, C-terminal domain"/>
    <property type="match status" value="1"/>
</dbReference>
<dbReference type="RefSeq" id="WP_197659664.1">
    <property type="nucleotide sequence ID" value="NZ_JAEAGR010000001.1"/>
</dbReference>
<proteinExistence type="predicted"/>
<organism evidence="1 2">
    <name type="scientific">Mobilitalea sibirica</name>
    <dbReference type="NCBI Taxonomy" id="1462919"/>
    <lineage>
        <taxon>Bacteria</taxon>
        <taxon>Bacillati</taxon>
        <taxon>Bacillota</taxon>
        <taxon>Clostridia</taxon>
        <taxon>Lachnospirales</taxon>
        <taxon>Lachnospiraceae</taxon>
        <taxon>Mobilitalea</taxon>
    </lineage>
</organism>
<accession>A0A8J7H0B3</accession>
<comment type="caution">
    <text evidence="1">The sequence shown here is derived from an EMBL/GenBank/DDBJ whole genome shotgun (WGS) entry which is preliminary data.</text>
</comment>
<protein>
    <recommendedName>
        <fullName evidence="3">Glucose/arabinose dehydrogenase</fullName>
    </recommendedName>
</protein>
<evidence type="ECO:0000313" key="2">
    <source>
        <dbReference type="Proteomes" id="UP000623269"/>
    </source>
</evidence>
<sequence length="452" mass="49757">MKKYAEHEHRREIPQGNSSKEIEVEAGYHIEPVAMGFTYPTSITFDDIGNIYIGEAGFSYGPAKAEGGGKIKRIDPYGNVTTIASGFDSPLTGVTWHKGCFYVATGDIKGKIYVADTYGNSRVLISGLPTGGDHYTSNIVFDKYDKMYFGTGTSTNSSVVGLDNFMMGWLANYPDKHDIPPIDYVLTGKNYRSLNPFKFSNPEFVYTGSFKPLGEPCESGEMIKGSLKANGVIYRANADGSNLEQYAIGLRNPYALNFSLEGKLICIDQGYDARGSRPIANAPDPMYEIEQGGWYGWPDYVAGIPVTDPIFQPPNGEVPEFVLAEHPPVAGKLRSVFEVHAAATHFDFSRNPKFCTVGDAFVALFGALTPMTGTLENHPGHRVVRVNMKTGEYYDFITGHHNGHSPLRPISVKFDPSGYALYILDFGRMDVSQADMTPYAEDGVLWRVTRNA</sequence>
<dbReference type="SUPFAM" id="SSF50952">
    <property type="entry name" value="Soluble quinoprotein glucose dehydrogenase"/>
    <property type="match status" value="1"/>
</dbReference>
<dbReference type="AlphaFoldDB" id="A0A8J7H0B3"/>
<gene>
    <name evidence="1" type="ORF">I5677_00855</name>
</gene>
<dbReference type="InterPro" id="IPR011041">
    <property type="entry name" value="Quinoprot_gluc/sorb_DH_b-prop"/>
</dbReference>